<evidence type="ECO:0000256" key="5">
    <source>
        <dbReference type="ARBA" id="ARBA00023065"/>
    </source>
</evidence>
<name>A0A2P8HKA7_CHINA</name>
<dbReference type="SUPFAM" id="SSF103647">
    <property type="entry name" value="TSP type-3 repeat"/>
    <property type="match status" value="1"/>
</dbReference>
<feature type="chain" id="PRO_5015153431" evidence="11">
    <location>
        <begin position="24"/>
        <end position="453"/>
    </location>
</feature>
<comment type="caution">
    <text evidence="13">The sequence shown here is derived from an EMBL/GenBank/DDBJ whole genome shotgun (WGS) entry which is preliminary data.</text>
</comment>
<dbReference type="GO" id="GO:0009279">
    <property type="term" value="C:cell outer membrane"/>
    <property type="evidence" value="ECO:0007669"/>
    <property type="project" value="UniProtKB-SubCell"/>
</dbReference>
<dbReference type="GO" id="GO:0046930">
    <property type="term" value="C:pore complex"/>
    <property type="evidence" value="ECO:0007669"/>
    <property type="project" value="UniProtKB-KW"/>
</dbReference>
<keyword evidence="2" id="KW-0813">Transport</keyword>
<dbReference type="Proteomes" id="UP000240971">
    <property type="component" value="Unassembled WGS sequence"/>
</dbReference>
<evidence type="ECO:0000256" key="4">
    <source>
        <dbReference type="ARBA" id="ARBA00022692"/>
    </source>
</evidence>
<keyword evidence="7 9" id="KW-0472">Membrane</keyword>
<evidence type="ECO:0000256" key="7">
    <source>
        <dbReference type="ARBA" id="ARBA00023136"/>
    </source>
</evidence>
<dbReference type="InterPro" id="IPR036737">
    <property type="entry name" value="OmpA-like_sf"/>
</dbReference>
<dbReference type="GO" id="GO:0015288">
    <property type="term" value="F:porin activity"/>
    <property type="evidence" value="ECO:0007669"/>
    <property type="project" value="UniProtKB-KW"/>
</dbReference>
<feature type="coiled-coil region" evidence="10">
    <location>
        <begin position="260"/>
        <end position="294"/>
    </location>
</feature>
<dbReference type="GO" id="GO:0006811">
    <property type="term" value="P:monoatomic ion transport"/>
    <property type="evidence" value="ECO:0007669"/>
    <property type="project" value="UniProtKB-KW"/>
</dbReference>
<evidence type="ECO:0000256" key="3">
    <source>
        <dbReference type="ARBA" id="ARBA00022452"/>
    </source>
</evidence>
<dbReference type="CDD" id="cd07185">
    <property type="entry name" value="OmpA_C-like"/>
    <property type="match status" value="1"/>
</dbReference>
<evidence type="ECO:0000256" key="6">
    <source>
        <dbReference type="ARBA" id="ARBA00023114"/>
    </source>
</evidence>
<dbReference type="OrthoDB" id="1522982at2"/>
<dbReference type="InterPro" id="IPR028974">
    <property type="entry name" value="TSP_type-3_rpt"/>
</dbReference>
<dbReference type="SUPFAM" id="SSF103088">
    <property type="entry name" value="OmpA-like"/>
    <property type="match status" value="1"/>
</dbReference>
<keyword evidence="3" id="KW-1134">Transmembrane beta strand</keyword>
<dbReference type="PROSITE" id="PS51123">
    <property type="entry name" value="OMPA_2"/>
    <property type="match status" value="1"/>
</dbReference>
<dbReference type="RefSeq" id="WP_106529425.1">
    <property type="nucleotide sequence ID" value="NZ_PYAW01000003.1"/>
</dbReference>
<dbReference type="PANTHER" id="PTHR30329:SF21">
    <property type="entry name" value="LIPOPROTEIN YIAD-RELATED"/>
    <property type="match status" value="1"/>
</dbReference>
<keyword evidence="6" id="KW-0626">Porin</keyword>
<evidence type="ECO:0000256" key="9">
    <source>
        <dbReference type="PROSITE-ProRule" id="PRU00473"/>
    </source>
</evidence>
<dbReference type="GO" id="GO:0005509">
    <property type="term" value="F:calcium ion binding"/>
    <property type="evidence" value="ECO:0007669"/>
    <property type="project" value="InterPro"/>
</dbReference>
<feature type="signal peptide" evidence="11">
    <location>
        <begin position="1"/>
        <end position="23"/>
    </location>
</feature>
<evidence type="ECO:0000259" key="12">
    <source>
        <dbReference type="PROSITE" id="PS51123"/>
    </source>
</evidence>
<keyword evidence="8" id="KW-0998">Cell outer membrane</keyword>
<keyword evidence="5" id="KW-0406">Ion transport</keyword>
<dbReference type="InterPro" id="IPR006664">
    <property type="entry name" value="OMP_bac"/>
</dbReference>
<comment type="subcellular location">
    <subcellularLocation>
        <location evidence="1">Cell outer membrane</location>
        <topology evidence="1">Multi-pass membrane protein</topology>
    </subcellularLocation>
</comment>
<dbReference type="PRINTS" id="PR01021">
    <property type="entry name" value="OMPADOMAIN"/>
</dbReference>
<evidence type="ECO:0000313" key="13">
    <source>
        <dbReference type="EMBL" id="PSL46659.1"/>
    </source>
</evidence>
<organism evidence="13 14">
    <name type="scientific">Chitinophaga niastensis</name>
    <dbReference type="NCBI Taxonomy" id="536980"/>
    <lineage>
        <taxon>Bacteria</taxon>
        <taxon>Pseudomonadati</taxon>
        <taxon>Bacteroidota</taxon>
        <taxon>Chitinophagia</taxon>
        <taxon>Chitinophagales</taxon>
        <taxon>Chitinophagaceae</taxon>
        <taxon>Chitinophaga</taxon>
    </lineage>
</organism>
<dbReference type="PANTHER" id="PTHR30329">
    <property type="entry name" value="STATOR ELEMENT OF FLAGELLAR MOTOR COMPLEX"/>
    <property type="match status" value="1"/>
</dbReference>
<keyword evidence="10" id="KW-0175">Coiled coil</keyword>
<feature type="domain" description="OmpA-like" evidence="12">
    <location>
        <begin position="340"/>
        <end position="453"/>
    </location>
</feature>
<dbReference type="Pfam" id="PF00691">
    <property type="entry name" value="OmpA"/>
    <property type="match status" value="1"/>
</dbReference>
<keyword evidence="14" id="KW-1185">Reference proteome</keyword>
<protein>
    <submittedName>
        <fullName evidence="13">OOP family OmpA-OmpF porin</fullName>
    </submittedName>
</protein>
<dbReference type="InterPro" id="IPR050330">
    <property type="entry name" value="Bact_OuterMem_StrucFunc"/>
</dbReference>
<dbReference type="EMBL" id="PYAW01000003">
    <property type="protein sequence ID" value="PSL46659.1"/>
    <property type="molecule type" value="Genomic_DNA"/>
</dbReference>
<dbReference type="InterPro" id="IPR006665">
    <property type="entry name" value="OmpA-like"/>
</dbReference>
<gene>
    <name evidence="13" type="ORF">CLV51_103640</name>
</gene>
<evidence type="ECO:0000256" key="1">
    <source>
        <dbReference type="ARBA" id="ARBA00004571"/>
    </source>
</evidence>
<evidence type="ECO:0000256" key="10">
    <source>
        <dbReference type="SAM" id="Coils"/>
    </source>
</evidence>
<dbReference type="InterPro" id="IPR011250">
    <property type="entry name" value="OMP/PagP_B-barrel"/>
</dbReference>
<evidence type="ECO:0000256" key="11">
    <source>
        <dbReference type="SAM" id="SignalP"/>
    </source>
</evidence>
<evidence type="ECO:0000256" key="2">
    <source>
        <dbReference type="ARBA" id="ARBA00022448"/>
    </source>
</evidence>
<keyword evidence="11" id="KW-0732">Signal</keyword>
<sequence>MKKSTLWRATSLLLAVLPMISQAQDQLSGKSASSSSGRLFNGTGGYKTWSIGVNGGLLAPVALTGGSNDFTKWKVSAGYGGYVKYQLLHFMALRADYVGGKLQADNSKSLSGVKPLTSPYSSYETKLKWSATLNAVFNITTVNWLFRQNFVQLYASVGGGLAGYNPTLTTTSGKTINDKPSGSIKELIIPVGAGLKFRLSEMINLDLGYTMYYTDGDNLDGYVHGPSKDKYSYGYAGLEFALGRAGKKQLQWHNPAKTMYDELEAQKITLAASLDAANQNNARLAADVDKLTKDSDGDGVSDFFDKCPGTPAGVKVDGAGCPLPVAVEKKEEKIVITEEDTRIVKEAIQNLEFDFAKASIKPHSYPALDRVADLLVRKNLNLKLSGHTDNVGNKERNLALSRERAESVKTYLVGKGVNSSKIEAVGYGMSQPIASNKTAAGRQKNRRVEFTIF</sequence>
<dbReference type="Gene3D" id="3.30.1330.60">
    <property type="entry name" value="OmpA-like domain"/>
    <property type="match status" value="1"/>
</dbReference>
<dbReference type="SUPFAM" id="SSF56925">
    <property type="entry name" value="OMPA-like"/>
    <property type="match status" value="1"/>
</dbReference>
<keyword evidence="4" id="KW-0812">Transmembrane</keyword>
<dbReference type="AlphaFoldDB" id="A0A2P8HKA7"/>
<reference evidence="13 14" key="1">
    <citation type="submission" date="2018-03" db="EMBL/GenBank/DDBJ databases">
        <title>Genomic Encyclopedia of Archaeal and Bacterial Type Strains, Phase II (KMG-II): from individual species to whole genera.</title>
        <authorList>
            <person name="Goeker M."/>
        </authorList>
    </citation>
    <scope>NUCLEOTIDE SEQUENCE [LARGE SCALE GENOMIC DNA]</scope>
    <source>
        <strain evidence="13 14">DSM 24859</strain>
    </source>
</reference>
<evidence type="ECO:0000313" key="14">
    <source>
        <dbReference type="Proteomes" id="UP000240971"/>
    </source>
</evidence>
<evidence type="ECO:0000256" key="8">
    <source>
        <dbReference type="ARBA" id="ARBA00023237"/>
    </source>
</evidence>
<dbReference type="Gene3D" id="2.40.160.20">
    <property type="match status" value="1"/>
</dbReference>
<accession>A0A2P8HKA7</accession>
<proteinExistence type="predicted"/>